<sequence length="256" mass="28116">MHSSAASDGHNASIAHTNPHVVRRVGPDSAESTDRSLSHRFLAPPPFPRRSAAHPRALAARVFPGQDIVLCYWNGMYLSPSSWYGFLLFNSSIFPIPHIGRLPPHFGMTIRVCLAQNVRSDLLGRVPSKRERRTRPVRATASSPWVCTAGIVPEAEADAAHPVAREHFGFTGNFGRFSAHPPSFNDDILLGSRRNWETHLNLGGVLPRLNFYDVPVNSANSCPALEVIPESTWECACGVDAHEIIPGLMEDSGDKR</sequence>
<evidence type="ECO:0000256" key="1">
    <source>
        <dbReference type="SAM" id="MobiDB-lite"/>
    </source>
</evidence>
<dbReference type="Proteomes" id="UP001218188">
    <property type="component" value="Unassembled WGS sequence"/>
</dbReference>
<dbReference type="AlphaFoldDB" id="A0AAD6WU09"/>
<dbReference type="EMBL" id="JARJCM010000187">
    <property type="protein sequence ID" value="KAJ7023541.1"/>
    <property type="molecule type" value="Genomic_DNA"/>
</dbReference>
<evidence type="ECO:0000313" key="3">
    <source>
        <dbReference type="Proteomes" id="UP001218188"/>
    </source>
</evidence>
<keyword evidence="3" id="KW-1185">Reference proteome</keyword>
<proteinExistence type="predicted"/>
<gene>
    <name evidence="2" type="ORF">C8F04DRAFT_1193411</name>
</gene>
<feature type="region of interest" description="Disordered" evidence="1">
    <location>
        <begin position="1"/>
        <end position="48"/>
    </location>
</feature>
<organism evidence="2 3">
    <name type="scientific">Mycena alexandri</name>
    <dbReference type="NCBI Taxonomy" id="1745969"/>
    <lineage>
        <taxon>Eukaryota</taxon>
        <taxon>Fungi</taxon>
        <taxon>Dikarya</taxon>
        <taxon>Basidiomycota</taxon>
        <taxon>Agaricomycotina</taxon>
        <taxon>Agaricomycetes</taxon>
        <taxon>Agaricomycetidae</taxon>
        <taxon>Agaricales</taxon>
        <taxon>Marasmiineae</taxon>
        <taxon>Mycenaceae</taxon>
        <taxon>Mycena</taxon>
    </lineage>
</organism>
<accession>A0AAD6WU09</accession>
<protein>
    <submittedName>
        <fullName evidence="2">Uncharacterized protein</fullName>
    </submittedName>
</protein>
<evidence type="ECO:0000313" key="2">
    <source>
        <dbReference type="EMBL" id="KAJ7023541.1"/>
    </source>
</evidence>
<name>A0AAD6WU09_9AGAR</name>
<reference evidence="2" key="1">
    <citation type="submission" date="2023-03" db="EMBL/GenBank/DDBJ databases">
        <title>Massive genome expansion in bonnet fungi (Mycena s.s.) driven by repeated elements and novel gene families across ecological guilds.</title>
        <authorList>
            <consortium name="Lawrence Berkeley National Laboratory"/>
            <person name="Harder C.B."/>
            <person name="Miyauchi S."/>
            <person name="Viragh M."/>
            <person name="Kuo A."/>
            <person name="Thoen E."/>
            <person name="Andreopoulos B."/>
            <person name="Lu D."/>
            <person name="Skrede I."/>
            <person name="Drula E."/>
            <person name="Henrissat B."/>
            <person name="Morin E."/>
            <person name="Kohler A."/>
            <person name="Barry K."/>
            <person name="LaButti K."/>
            <person name="Morin E."/>
            <person name="Salamov A."/>
            <person name="Lipzen A."/>
            <person name="Mereny Z."/>
            <person name="Hegedus B."/>
            <person name="Baldrian P."/>
            <person name="Stursova M."/>
            <person name="Weitz H."/>
            <person name="Taylor A."/>
            <person name="Grigoriev I.V."/>
            <person name="Nagy L.G."/>
            <person name="Martin F."/>
            <person name="Kauserud H."/>
        </authorList>
    </citation>
    <scope>NUCLEOTIDE SEQUENCE</scope>
    <source>
        <strain evidence="2">CBHHK200</strain>
    </source>
</reference>
<comment type="caution">
    <text evidence="2">The sequence shown here is derived from an EMBL/GenBank/DDBJ whole genome shotgun (WGS) entry which is preliminary data.</text>
</comment>